<evidence type="ECO:0000256" key="5">
    <source>
        <dbReference type="ARBA" id="ARBA00023295"/>
    </source>
</evidence>
<feature type="transmembrane region" description="Helical" evidence="8">
    <location>
        <begin position="45"/>
        <end position="65"/>
    </location>
</feature>
<reference evidence="10 11" key="1">
    <citation type="submission" date="2023-05" db="EMBL/GenBank/DDBJ databases">
        <title>A 100% complete, gapless, phased diploid assembly of the Scenedesmus obliquus UTEX 3031 genome.</title>
        <authorList>
            <person name="Biondi T.C."/>
            <person name="Hanschen E.R."/>
            <person name="Kwon T."/>
            <person name="Eng W."/>
            <person name="Kruse C.P.S."/>
            <person name="Koehler S.I."/>
            <person name="Kunde Y."/>
            <person name="Gleasner C.D."/>
            <person name="You Mak K.T."/>
            <person name="Polle J."/>
            <person name="Hovde B.T."/>
            <person name="Starkenburg S.R."/>
        </authorList>
    </citation>
    <scope>NUCLEOTIDE SEQUENCE [LARGE SCALE GENOMIC DNA]</scope>
    <source>
        <strain evidence="10 11">DOE0152z</strain>
    </source>
</reference>
<evidence type="ECO:0000256" key="4">
    <source>
        <dbReference type="ARBA" id="ARBA00023277"/>
    </source>
</evidence>
<dbReference type="InterPro" id="IPR001547">
    <property type="entry name" value="Glyco_hydro_5"/>
</dbReference>
<keyword evidence="8" id="KW-0472">Membrane</keyword>
<dbReference type="Proteomes" id="UP001244341">
    <property type="component" value="Chromosome 2b"/>
</dbReference>
<protein>
    <recommendedName>
        <fullName evidence="9">Glycoside hydrolase family 5 domain-containing protein</fullName>
    </recommendedName>
</protein>
<comment type="similarity">
    <text evidence="1 7">Belongs to the glycosyl hydrolase 5 (cellulase A) family.</text>
</comment>
<dbReference type="PANTHER" id="PTHR35923:SF2">
    <property type="entry name" value="ENDOGLUCANASE"/>
    <property type="match status" value="1"/>
</dbReference>
<keyword evidence="6" id="KW-0624">Polysaccharide degradation</keyword>
<evidence type="ECO:0000256" key="6">
    <source>
        <dbReference type="ARBA" id="ARBA00023326"/>
    </source>
</evidence>
<evidence type="ECO:0000313" key="10">
    <source>
        <dbReference type="EMBL" id="WIA10182.1"/>
    </source>
</evidence>
<keyword evidence="4" id="KW-0119">Carbohydrate metabolism</keyword>
<name>A0ABY8TMH3_TETOB</name>
<evidence type="ECO:0000256" key="8">
    <source>
        <dbReference type="SAM" id="Phobius"/>
    </source>
</evidence>
<keyword evidence="8" id="KW-1133">Transmembrane helix</keyword>
<dbReference type="Gene3D" id="3.20.20.80">
    <property type="entry name" value="Glycosidases"/>
    <property type="match status" value="1"/>
</dbReference>
<evidence type="ECO:0000256" key="1">
    <source>
        <dbReference type="ARBA" id="ARBA00005641"/>
    </source>
</evidence>
<sequence length="558" mass="61724">MPYVREAIDVENPAIAKLGRPKHQKLLDDDDQPSRRCSFGFLKAGWFWAVVIVVTVICVAAPIGVRTTKRLNDPVTDTPNYKFNGTGLNTTIPDTFDASWGLNPNETTTCDMVATDMPSVPVPKGQPAAALKLQGDKLVTAAGGKEVQIHGINWFGFNNGKTMVDGLDGENTISHTWQSGDFATIVYQLRLLGFNAVRLPFLFNDLLARKPQDYSKPCPEQPPTAHELAARTTNPALPTPPNAPIPFAFVAPEGSEAGRCNAYVPNTGNVLSRYLWVVQYFVANGFYVVMDYHPHGIDLEPGVLETEQNFASAWLRVWKALTCLPNYEKDIKGRVLLDVLNEPDGVDITWSGTDGRPPLTGYLLTVMDAIDRHSPNQAVYIVQGGGQDKLGTAWGDGFATNASLVKERNISDATPFFKALCSKPYKGRVVLGPHLYSGSISKNNDVGEKQWQKYADSWGYLMKAGFCGQKFPVIIGEVGTNFSAPIDTEYFTDMAKFMQKEPPADKYASSKFNNWIWWAYNANSGDTGGLVDETWQNLDWTKLGWMQDNLGLTPWYKQ</sequence>
<dbReference type="PANTHER" id="PTHR35923">
    <property type="entry name" value="MAJOR EXTRACELLULAR ENDOGLUCANASE"/>
    <property type="match status" value="1"/>
</dbReference>
<proteinExistence type="inferred from homology"/>
<keyword evidence="8" id="KW-0812">Transmembrane</keyword>
<keyword evidence="3" id="KW-0136">Cellulose degradation</keyword>
<accession>A0ABY8TMH3</accession>
<dbReference type="EMBL" id="CP126209">
    <property type="protein sequence ID" value="WIA10182.1"/>
    <property type="molecule type" value="Genomic_DNA"/>
</dbReference>
<evidence type="ECO:0000256" key="7">
    <source>
        <dbReference type="RuleBase" id="RU361153"/>
    </source>
</evidence>
<keyword evidence="5 7" id="KW-0326">Glycosidase</keyword>
<dbReference type="SUPFAM" id="SSF51445">
    <property type="entry name" value="(Trans)glycosidases"/>
    <property type="match status" value="1"/>
</dbReference>
<evidence type="ECO:0000256" key="2">
    <source>
        <dbReference type="ARBA" id="ARBA00022801"/>
    </source>
</evidence>
<gene>
    <name evidence="10" type="ORF">OEZ85_010385</name>
</gene>
<dbReference type="InterPro" id="IPR017853">
    <property type="entry name" value="GH"/>
</dbReference>
<feature type="domain" description="Glycoside hydrolase family 5" evidence="9">
    <location>
        <begin position="268"/>
        <end position="523"/>
    </location>
</feature>
<keyword evidence="11" id="KW-1185">Reference proteome</keyword>
<dbReference type="Pfam" id="PF00150">
    <property type="entry name" value="Cellulase"/>
    <property type="match status" value="1"/>
</dbReference>
<evidence type="ECO:0000259" key="9">
    <source>
        <dbReference type="Pfam" id="PF00150"/>
    </source>
</evidence>
<keyword evidence="2 7" id="KW-0378">Hydrolase</keyword>
<evidence type="ECO:0000313" key="11">
    <source>
        <dbReference type="Proteomes" id="UP001244341"/>
    </source>
</evidence>
<organism evidence="10 11">
    <name type="scientific">Tetradesmus obliquus</name>
    <name type="common">Green alga</name>
    <name type="synonym">Acutodesmus obliquus</name>
    <dbReference type="NCBI Taxonomy" id="3088"/>
    <lineage>
        <taxon>Eukaryota</taxon>
        <taxon>Viridiplantae</taxon>
        <taxon>Chlorophyta</taxon>
        <taxon>core chlorophytes</taxon>
        <taxon>Chlorophyceae</taxon>
        <taxon>CS clade</taxon>
        <taxon>Sphaeropleales</taxon>
        <taxon>Scenedesmaceae</taxon>
        <taxon>Tetradesmus</taxon>
    </lineage>
</organism>
<evidence type="ECO:0000256" key="3">
    <source>
        <dbReference type="ARBA" id="ARBA00023001"/>
    </source>
</evidence>